<dbReference type="Proteomes" id="UP000199657">
    <property type="component" value="Unassembled WGS sequence"/>
</dbReference>
<organism evidence="2 3">
    <name type="scientific">Aquisalimonas asiatica</name>
    <dbReference type="NCBI Taxonomy" id="406100"/>
    <lineage>
        <taxon>Bacteria</taxon>
        <taxon>Pseudomonadati</taxon>
        <taxon>Pseudomonadota</taxon>
        <taxon>Gammaproteobacteria</taxon>
        <taxon>Chromatiales</taxon>
        <taxon>Ectothiorhodospiraceae</taxon>
        <taxon>Aquisalimonas</taxon>
    </lineage>
</organism>
<gene>
    <name evidence="2" type="ORF">SAMN04488052_101326</name>
</gene>
<dbReference type="Pfam" id="PF10006">
    <property type="entry name" value="DUF2249"/>
    <property type="match status" value="1"/>
</dbReference>
<dbReference type="RefSeq" id="WP_091639361.1">
    <property type="nucleotide sequence ID" value="NZ_FOEG01000001.1"/>
</dbReference>
<keyword evidence="3" id="KW-1185">Reference proteome</keyword>
<dbReference type="InterPro" id="IPR018720">
    <property type="entry name" value="DUF2249"/>
</dbReference>
<evidence type="ECO:0000313" key="3">
    <source>
        <dbReference type="Proteomes" id="UP000199657"/>
    </source>
</evidence>
<evidence type="ECO:0000259" key="1">
    <source>
        <dbReference type="Pfam" id="PF10006"/>
    </source>
</evidence>
<proteinExistence type="predicted"/>
<dbReference type="OrthoDB" id="5797044at2"/>
<dbReference type="AlphaFoldDB" id="A0A1H8Q4M0"/>
<name>A0A1H8Q4M0_9GAMM</name>
<protein>
    <submittedName>
        <fullName evidence="2">Uncharacterized conserved protein, DUF2249 family</fullName>
    </submittedName>
</protein>
<reference evidence="2 3" key="1">
    <citation type="submission" date="2016-10" db="EMBL/GenBank/DDBJ databases">
        <authorList>
            <person name="de Groot N.N."/>
        </authorList>
    </citation>
    <scope>NUCLEOTIDE SEQUENCE [LARGE SCALE GENOMIC DNA]</scope>
    <source>
        <strain evidence="2 3">CGMCC 1.6291</strain>
    </source>
</reference>
<accession>A0A1H8Q4M0</accession>
<dbReference type="EMBL" id="FOEG01000001">
    <property type="protein sequence ID" value="SEO48713.1"/>
    <property type="molecule type" value="Genomic_DNA"/>
</dbReference>
<sequence length="91" mass="10337">MVNESQRPAAGHQYSAVLDLRVHDPRERLPLLEMTLSVLQPGEDVLLIAGTEPQRLLDHLDGHYSDRFAIETVQWGPELWQLRLIRDGQGA</sequence>
<evidence type="ECO:0000313" key="2">
    <source>
        <dbReference type="EMBL" id="SEO48713.1"/>
    </source>
</evidence>
<feature type="domain" description="DUF2249" evidence="1">
    <location>
        <begin position="17"/>
        <end position="84"/>
    </location>
</feature>
<dbReference type="STRING" id="406100.SAMN04488052_101326"/>